<dbReference type="EMBL" id="PGTN01001142">
    <property type="protein sequence ID" value="PJF45389.1"/>
    <property type="molecule type" value="Genomic_DNA"/>
</dbReference>
<dbReference type="InterPro" id="IPR014710">
    <property type="entry name" value="RmlC-like_jellyroll"/>
</dbReference>
<gene>
    <name evidence="3" type="ORF">CUN48_19130</name>
</gene>
<dbReference type="InterPro" id="IPR051804">
    <property type="entry name" value="Carb_Metab_Reg_Kinase/Isom"/>
</dbReference>
<dbReference type="AlphaFoldDB" id="A0A2M8Q6F8"/>
<protein>
    <recommendedName>
        <fullName evidence="5">Mannose-6-phosphate isomerase</fullName>
    </recommendedName>
</protein>
<evidence type="ECO:0000313" key="3">
    <source>
        <dbReference type="EMBL" id="PJF45389.1"/>
    </source>
</evidence>
<comment type="caution">
    <text evidence="3">The sequence shown here is derived from an EMBL/GenBank/DDBJ whole genome shotgun (WGS) entry which is preliminary data.</text>
</comment>
<evidence type="ECO:0000313" key="4">
    <source>
        <dbReference type="Proteomes" id="UP000230790"/>
    </source>
</evidence>
<dbReference type="GO" id="GO:0046872">
    <property type="term" value="F:metal ion binding"/>
    <property type="evidence" value="ECO:0007669"/>
    <property type="project" value="UniProtKB-KW"/>
</dbReference>
<proteinExistence type="predicted"/>
<accession>A0A2M8Q6F8</accession>
<name>A0A2M8Q6F8_9CHLR</name>
<dbReference type="InterPro" id="IPR011051">
    <property type="entry name" value="RmlC_Cupin_sf"/>
</dbReference>
<dbReference type="PANTHER" id="PTHR42742">
    <property type="entry name" value="TRANSCRIPTIONAL REPRESSOR MPRA"/>
    <property type="match status" value="1"/>
</dbReference>
<keyword evidence="2" id="KW-0862">Zinc</keyword>
<evidence type="ECO:0008006" key="5">
    <source>
        <dbReference type="Google" id="ProtNLM"/>
    </source>
</evidence>
<keyword evidence="1" id="KW-0479">Metal-binding</keyword>
<dbReference type="SUPFAM" id="SSF51182">
    <property type="entry name" value="RmlC-like cupins"/>
    <property type="match status" value="1"/>
</dbReference>
<dbReference type="PANTHER" id="PTHR42742:SF3">
    <property type="entry name" value="FRUCTOKINASE"/>
    <property type="match status" value="1"/>
</dbReference>
<sequence length="113" mass="13086">VPVDVDRFVQSHPVRKHDLLLIPNGTIHCSGVNNLVLEISATPYIFTFKMYDWMRLDLDGRPRPLNIERAFENLYFDRKGARVQAELIARPCEVASGPGWKLIHLPTHPHHFY</sequence>
<reference evidence="3 4" key="1">
    <citation type="submission" date="2017-11" db="EMBL/GenBank/DDBJ databases">
        <title>Evolution of Phototrophy in the Chloroflexi Phylum Driven by Horizontal Gene Transfer.</title>
        <authorList>
            <person name="Ward L.M."/>
            <person name="Hemp J."/>
            <person name="Shih P.M."/>
            <person name="Mcglynn S.E."/>
            <person name="Fischer W."/>
        </authorList>
    </citation>
    <scope>NUCLEOTIDE SEQUENCE [LARGE SCALE GENOMIC DNA]</scope>
    <source>
        <strain evidence="3">JP3_7</strain>
    </source>
</reference>
<organism evidence="3 4">
    <name type="scientific">Candidatus Thermofonsia Clade 3 bacterium</name>
    <dbReference type="NCBI Taxonomy" id="2364212"/>
    <lineage>
        <taxon>Bacteria</taxon>
        <taxon>Bacillati</taxon>
        <taxon>Chloroflexota</taxon>
        <taxon>Candidatus Thermofontia</taxon>
        <taxon>Candidatus Thermofonsia Clade 3</taxon>
    </lineage>
</organism>
<dbReference type="Gene3D" id="2.60.120.10">
    <property type="entry name" value="Jelly Rolls"/>
    <property type="match status" value="1"/>
</dbReference>
<evidence type="ECO:0000256" key="2">
    <source>
        <dbReference type="ARBA" id="ARBA00022833"/>
    </source>
</evidence>
<evidence type="ECO:0000256" key="1">
    <source>
        <dbReference type="ARBA" id="ARBA00022723"/>
    </source>
</evidence>
<dbReference type="Proteomes" id="UP000230790">
    <property type="component" value="Unassembled WGS sequence"/>
</dbReference>
<feature type="non-terminal residue" evidence="3">
    <location>
        <position position="1"/>
    </location>
</feature>
<feature type="non-terminal residue" evidence="3">
    <location>
        <position position="113"/>
    </location>
</feature>